<keyword evidence="1" id="KW-1133">Transmembrane helix</keyword>
<comment type="caution">
    <text evidence="2">The sequence shown here is derived from an EMBL/GenBank/DDBJ whole genome shotgun (WGS) entry which is preliminary data.</text>
</comment>
<dbReference type="PROSITE" id="PS00141">
    <property type="entry name" value="ASP_PROTEASE"/>
    <property type="match status" value="1"/>
</dbReference>
<dbReference type="InterPro" id="IPR021109">
    <property type="entry name" value="Peptidase_aspartic_dom_sf"/>
</dbReference>
<gene>
    <name evidence="2" type="ORF">E2A64_11800</name>
</gene>
<dbReference type="Pfam" id="PF13975">
    <property type="entry name" value="gag-asp_proteas"/>
    <property type="match status" value="1"/>
</dbReference>
<evidence type="ECO:0000256" key="1">
    <source>
        <dbReference type="SAM" id="Phobius"/>
    </source>
</evidence>
<dbReference type="Proteomes" id="UP000295131">
    <property type="component" value="Unassembled WGS sequence"/>
</dbReference>
<accession>A0A4R5PJW8</accession>
<dbReference type="GO" id="GO:0004190">
    <property type="term" value="F:aspartic-type endopeptidase activity"/>
    <property type="evidence" value="ECO:0007669"/>
    <property type="project" value="InterPro"/>
</dbReference>
<dbReference type="InterPro" id="IPR011969">
    <property type="entry name" value="Clan_AA_Asp_peptidase_C"/>
</dbReference>
<organism evidence="2 3">
    <name type="scientific">Pseudohoeflea suaedae</name>
    <dbReference type="NCBI Taxonomy" id="877384"/>
    <lineage>
        <taxon>Bacteria</taxon>
        <taxon>Pseudomonadati</taxon>
        <taxon>Pseudomonadota</taxon>
        <taxon>Alphaproteobacteria</taxon>
        <taxon>Hyphomicrobiales</taxon>
        <taxon>Rhizobiaceae</taxon>
        <taxon>Pseudohoeflea</taxon>
    </lineage>
</organism>
<feature type="transmembrane region" description="Helical" evidence="1">
    <location>
        <begin position="38"/>
        <end position="57"/>
    </location>
</feature>
<dbReference type="SUPFAM" id="SSF50630">
    <property type="entry name" value="Acid proteases"/>
    <property type="match status" value="1"/>
</dbReference>
<dbReference type="InterPro" id="IPR001969">
    <property type="entry name" value="Aspartic_peptidase_AS"/>
</dbReference>
<dbReference type="CDD" id="cd05483">
    <property type="entry name" value="retropepsin_like_bacteria"/>
    <property type="match status" value="1"/>
</dbReference>
<dbReference type="GO" id="GO:0006508">
    <property type="term" value="P:proteolysis"/>
    <property type="evidence" value="ECO:0007669"/>
    <property type="project" value="UniProtKB-KW"/>
</dbReference>
<keyword evidence="1" id="KW-0812">Transmembrane</keyword>
<dbReference type="AlphaFoldDB" id="A0A4R5PJW8"/>
<sequence>MRSGGGLVLVLGILAGALVLLIVNHDTGRTFSMPNDDFASLAYLGVIGAVLAAGIVGSHRHIGELIRNLFLWGVIILALVAGWTWRDQIFDLGGELVASIDPARPVVLTAGEHPEIALKKSLNGHFITDASVNGSSVRFMVDTGATTIALTYDDAIDVGIDPETLQFIQPIMTANGTTMAASVRLDRVEIGPIVRRDLRATVAAEGKLEQSLLGMNFISSLTSFEMRKNEVILRD</sequence>
<keyword evidence="1" id="KW-0472">Membrane</keyword>
<dbReference type="Gene3D" id="2.40.70.10">
    <property type="entry name" value="Acid Proteases"/>
    <property type="match status" value="1"/>
</dbReference>
<keyword evidence="2" id="KW-0645">Protease</keyword>
<reference evidence="2 3" key="1">
    <citation type="journal article" date="2013" name="Int. J. Syst. Evol. Microbiol.">
        <title>Hoeflea suaedae sp. nov., an endophytic bacterium isolated from the root of the halophyte Suaeda maritima.</title>
        <authorList>
            <person name="Chung E.J."/>
            <person name="Park J.A."/>
            <person name="Pramanik P."/>
            <person name="Bibi F."/>
            <person name="Jeon C.O."/>
            <person name="Chung Y.R."/>
        </authorList>
    </citation>
    <scope>NUCLEOTIDE SEQUENCE [LARGE SCALE GENOMIC DNA]</scope>
    <source>
        <strain evidence="2 3">YC6898</strain>
    </source>
</reference>
<dbReference type="InterPro" id="IPR034122">
    <property type="entry name" value="Retropepsin-like_bacterial"/>
</dbReference>
<dbReference type="NCBIfam" id="TIGR02281">
    <property type="entry name" value="clan_AA_DTGA"/>
    <property type="match status" value="1"/>
</dbReference>
<feature type="transmembrane region" description="Helical" evidence="1">
    <location>
        <begin position="69"/>
        <end position="85"/>
    </location>
</feature>
<feature type="transmembrane region" description="Helical" evidence="1">
    <location>
        <begin position="7"/>
        <end position="23"/>
    </location>
</feature>
<dbReference type="EMBL" id="SMSI01000002">
    <property type="protein sequence ID" value="TDH35983.1"/>
    <property type="molecule type" value="Genomic_DNA"/>
</dbReference>
<dbReference type="RefSeq" id="WP_133284683.1">
    <property type="nucleotide sequence ID" value="NZ_SMSI01000002.1"/>
</dbReference>
<dbReference type="EC" id="3.4.23.-" evidence="2"/>
<dbReference type="OrthoDB" id="7595324at2"/>
<name>A0A4R5PJW8_9HYPH</name>
<protein>
    <submittedName>
        <fullName evidence="2">TIGR02281 family clan AA aspartic protease</fullName>
        <ecNumber evidence="2">3.4.23.-</ecNumber>
    </submittedName>
</protein>
<evidence type="ECO:0000313" key="2">
    <source>
        <dbReference type="EMBL" id="TDH35983.1"/>
    </source>
</evidence>
<proteinExistence type="predicted"/>
<evidence type="ECO:0000313" key="3">
    <source>
        <dbReference type="Proteomes" id="UP000295131"/>
    </source>
</evidence>
<keyword evidence="3" id="KW-1185">Reference proteome</keyword>
<keyword evidence="2" id="KW-0378">Hydrolase</keyword>